<gene>
    <name evidence="2" type="ORF">DCAF_LOCUS22612</name>
</gene>
<feature type="region of interest" description="Disordered" evidence="1">
    <location>
        <begin position="18"/>
        <end position="76"/>
    </location>
</feature>
<sequence length="130" mass="13832">MDIQTTLLLVRNFFPPEFDSTDEDGPSACFPGVFREDGDGGAPETGGVGGSGGGGGVGGSGGVDRDGDVGEGNGAEEVLKGLPSFLQQVHNISKQMSEAMTKFSKLHRTALPVHFKQHIEQFYKLRYQTE</sequence>
<reference evidence="2 3" key="1">
    <citation type="submission" date="2024-01" db="EMBL/GenBank/DDBJ databases">
        <authorList>
            <person name="Waweru B."/>
        </authorList>
    </citation>
    <scope>NUCLEOTIDE SEQUENCE [LARGE SCALE GENOMIC DNA]</scope>
</reference>
<keyword evidence="3" id="KW-1185">Reference proteome</keyword>
<dbReference type="EMBL" id="CAWUPB010001178">
    <property type="protein sequence ID" value="CAK7349889.1"/>
    <property type="molecule type" value="Genomic_DNA"/>
</dbReference>
<organism evidence="2 3">
    <name type="scientific">Dovyalis caffra</name>
    <dbReference type="NCBI Taxonomy" id="77055"/>
    <lineage>
        <taxon>Eukaryota</taxon>
        <taxon>Viridiplantae</taxon>
        <taxon>Streptophyta</taxon>
        <taxon>Embryophyta</taxon>
        <taxon>Tracheophyta</taxon>
        <taxon>Spermatophyta</taxon>
        <taxon>Magnoliopsida</taxon>
        <taxon>eudicotyledons</taxon>
        <taxon>Gunneridae</taxon>
        <taxon>Pentapetalae</taxon>
        <taxon>rosids</taxon>
        <taxon>fabids</taxon>
        <taxon>Malpighiales</taxon>
        <taxon>Salicaceae</taxon>
        <taxon>Flacourtieae</taxon>
        <taxon>Dovyalis</taxon>
    </lineage>
</organism>
<proteinExistence type="predicted"/>
<feature type="compositionally biased region" description="Gly residues" evidence="1">
    <location>
        <begin position="40"/>
        <end position="62"/>
    </location>
</feature>
<dbReference type="Proteomes" id="UP001314170">
    <property type="component" value="Unassembled WGS sequence"/>
</dbReference>
<dbReference type="AlphaFoldDB" id="A0AAV1SEQ7"/>
<evidence type="ECO:0000256" key="1">
    <source>
        <dbReference type="SAM" id="MobiDB-lite"/>
    </source>
</evidence>
<accession>A0AAV1SEQ7</accession>
<comment type="caution">
    <text evidence="2">The sequence shown here is derived from an EMBL/GenBank/DDBJ whole genome shotgun (WGS) entry which is preliminary data.</text>
</comment>
<evidence type="ECO:0000313" key="2">
    <source>
        <dbReference type="EMBL" id="CAK7349889.1"/>
    </source>
</evidence>
<protein>
    <submittedName>
        <fullName evidence="2">Uncharacterized protein</fullName>
    </submittedName>
</protein>
<name>A0AAV1SEQ7_9ROSI</name>
<evidence type="ECO:0000313" key="3">
    <source>
        <dbReference type="Proteomes" id="UP001314170"/>
    </source>
</evidence>